<dbReference type="AlphaFoldDB" id="A0AAV9IZD0"/>
<proteinExistence type="predicted"/>
<name>A0AAV9IZD0_CYACA</name>
<comment type="caution">
    <text evidence="2">The sequence shown here is derived from an EMBL/GenBank/DDBJ whole genome shotgun (WGS) entry which is preliminary data.</text>
</comment>
<gene>
    <name evidence="2" type="ORF">CDCA_CDCA13G3692</name>
</gene>
<keyword evidence="1" id="KW-1133">Transmembrane helix</keyword>
<accession>A0AAV9IZD0</accession>
<dbReference type="EMBL" id="JANCYW010000013">
    <property type="protein sequence ID" value="KAK4537667.1"/>
    <property type="molecule type" value="Genomic_DNA"/>
</dbReference>
<keyword evidence="1" id="KW-0812">Transmembrane</keyword>
<evidence type="ECO:0000313" key="3">
    <source>
        <dbReference type="Proteomes" id="UP001301350"/>
    </source>
</evidence>
<keyword evidence="1" id="KW-0472">Membrane</keyword>
<sequence>MRPEKGSSWVEQLRDRIHAFRLPIEDPRLRAAVTALYVVVPLAVGVGLLQWTGAEDRALEFQRMDDSERELILEAEERRYGHRVPHLEGDVRVAVPTAPSRAVRDGSERR</sequence>
<organism evidence="2 3">
    <name type="scientific">Cyanidium caldarium</name>
    <name type="common">Red alga</name>
    <dbReference type="NCBI Taxonomy" id="2771"/>
    <lineage>
        <taxon>Eukaryota</taxon>
        <taxon>Rhodophyta</taxon>
        <taxon>Bangiophyceae</taxon>
        <taxon>Cyanidiales</taxon>
        <taxon>Cyanidiaceae</taxon>
        <taxon>Cyanidium</taxon>
    </lineage>
</organism>
<protein>
    <submittedName>
        <fullName evidence="2">Uncharacterized protein</fullName>
    </submittedName>
</protein>
<reference evidence="2 3" key="1">
    <citation type="submission" date="2022-07" db="EMBL/GenBank/DDBJ databases">
        <title>Genome-wide signatures of adaptation to extreme environments.</title>
        <authorList>
            <person name="Cho C.H."/>
            <person name="Yoon H.S."/>
        </authorList>
    </citation>
    <scope>NUCLEOTIDE SEQUENCE [LARGE SCALE GENOMIC DNA]</scope>
    <source>
        <strain evidence="2 3">DBV 063 E5</strain>
    </source>
</reference>
<evidence type="ECO:0000313" key="2">
    <source>
        <dbReference type="EMBL" id="KAK4537667.1"/>
    </source>
</evidence>
<feature type="transmembrane region" description="Helical" evidence="1">
    <location>
        <begin position="31"/>
        <end position="54"/>
    </location>
</feature>
<keyword evidence="3" id="KW-1185">Reference proteome</keyword>
<dbReference type="Proteomes" id="UP001301350">
    <property type="component" value="Unassembled WGS sequence"/>
</dbReference>
<evidence type="ECO:0000256" key="1">
    <source>
        <dbReference type="SAM" id="Phobius"/>
    </source>
</evidence>